<evidence type="ECO:0000313" key="1">
    <source>
        <dbReference type="EMBL" id="MBA4601556.1"/>
    </source>
</evidence>
<evidence type="ECO:0000313" key="2">
    <source>
        <dbReference type="Proteomes" id="UP000538292"/>
    </source>
</evidence>
<dbReference type="EMBL" id="JACEOL010000011">
    <property type="protein sequence ID" value="MBA4601556.1"/>
    <property type="molecule type" value="Genomic_DNA"/>
</dbReference>
<keyword evidence="2" id="KW-1185">Reference proteome</keyword>
<protein>
    <submittedName>
        <fullName evidence="1">Uncharacterized protein</fullName>
    </submittedName>
</protein>
<gene>
    <name evidence="1" type="ORF">H2C83_04310</name>
</gene>
<reference evidence="1 2" key="1">
    <citation type="submission" date="2020-07" db="EMBL/GenBank/DDBJ databases">
        <title>Thermoactinomyces phylogeny.</title>
        <authorList>
            <person name="Dunlap C."/>
        </authorList>
    </citation>
    <scope>NUCLEOTIDE SEQUENCE [LARGE SCALE GENOMIC DNA]</scope>
    <source>
        <strain evidence="1 2">AMNI-1</strain>
    </source>
</reference>
<dbReference type="AlphaFoldDB" id="A0A7W1XR31"/>
<sequence>MDQQKLQLISIILKMVKDIYGKTIQLEEMFQSNSIHILSRDFDPFNELINTLNLSQQTSTLFLELVQLYLENQMTLHELMIELENQTMKEMSETNV</sequence>
<proteinExistence type="predicted"/>
<name>A0A7W1XR31_9BACL</name>
<accession>A0A7W1XR31</accession>
<organism evidence="1 2">
    <name type="scientific">Thermoactinomyces mirandus</name>
    <dbReference type="NCBI Taxonomy" id="2756294"/>
    <lineage>
        <taxon>Bacteria</taxon>
        <taxon>Bacillati</taxon>
        <taxon>Bacillota</taxon>
        <taxon>Bacilli</taxon>
        <taxon>Bacillales</taxon>
        <taxon>Thermoactinomycetaceae</taxon>
        <taxon>Thermoactinomyces</taxon>
    </lineage>
</organism>
<comment type="caution">
    <text evidence="1">The sequence shown here is derived from an EMBL/GenBank/DDBJ whole genome shotgun (WGS) entry which is preliminary data.</text>
</comment>
<dbReference type="Proteomes" id="UP000538292">
    <property type="component" value="Unassembled WGS sequence"/>
</dbReference>
<dbReference type="RefSeq" id="WP_181738167.1">
    <property type="nucleotide sequence ID" value="NZ_JACEOL010000011.1"/>
</dbReference>